<dbReference type="PANTHER" id="PTHR10509">
    <property type="entry name" value="O-METHYLTRANSFERASE-RELATED"/>
    <property type="match status" value="1"/>
</dbReference>
<evidence type="ECO:0000313" key="5">
    <source>
        <dbReference type="Proteomes" id="UP001500967"/>
    </source>
</evidence>
<dbReference type="PROSITE" id="PS51682">
    <property type="entry name" value="SAM_OMT_I"/>
    <property type="match status" value="1"/>
</dbReference>
<dbReference type="InterPro" id="IPR050362">
    <property type="entry name" value="Cation-dep_OMT"/>
</dbReference>
<comment type="caution">
    <text evidence="4">The sequence shown here is derived from an EMBL/GenBank/DDBJ whole genome shotgun (WGS) entry which is preliminary data.</text>
</comment>
<accession>A0ABP3DFU6</accession>
<proteinExistence type="predicted"/>
<sequence length="222" mass="24508">MTHRNEWMPEELHDYTIAIGPPLDDVARDLIAETGERFPGPAQIQIPPEQSGFLTLVTQLVGARSALEVGTFTGFSSLAIARGLPADGRLLCLDVNEEWTSVAQRYWERAGVADRIDLRIGPALDSLRALPAEPFLDLVFLDADKENYLAYWEELVPRVRPGGVLLVDNVFFHLSVLEEAPTRPGGAAVKAFNRRVRDDPRVTHAVLPLGDGVTMARRVSSE</sequence>
<organism evidence="4 5">
    <name type="scientific">Cryptosporangium japonicum</name>
    <dbReference type="NCBI Taxonomy" id="80872"/>
    <lineage>
        <taxon>Bacteria</taxon>
        <taxon>Bacillati</taxon>
        <taxon>Actinomycetota</taxon>
        <taxon>Actinomycetes</taxon>
        <taxon>Cryptosporangiales</taxon>
        <taxon>Cryptosporangiaceae</taxon>
        <taxon>Cryptosporangium</taxon>
    </lineage>
</organism>
<dbReference type="GO" id="GO:0008168">
    <property type="term" value="F:methyltransferase activity"/>
    <property type="evidence" value="ECO:0007669"/>
    <property type="project" value="UniProtKB-KW"/>
</dbReference>
<keyword evidence="5" id="KW-1185">Reference proteome</keyword>
<protein>
    <submittedName>
        <fullName evidence="4">Class I SAM-dependent methyltransferase</fullName>
    </submittedName>
</protein>
<reference evidence="5" key="1">
    <citation type="journal article" date="2019" name="Int. J. Syst. Evol. Microbiol.">
        <title>The Global Catalogue of Microorganisms (GCM) 10K type strain sequencing project: providing services to taxonomists for standard genome sequencing and annotation.</title>
        <authorList>
            <consortium name="The Broad Institute Genomics Platform"/>
            <consortium name="The Broad Institute Genome Sequencing Center for Infectious Disease"/>
            <person name="Wu L."/>
            <person name="Ma J."/>
        </authorList>
    </citation>
    <scope>NUCLEOTIDE SEQUENCE [LARGE SCALE GENOMIC DNA]</scope>
    <source>
        <strain evidence="5">JCM 10425</strain>
    </source>
</reference>
<gene>
    <name evidence="4" type="ORF">GCM10009539_13830</name>
</gene>
<dbReference type="InterPro" id="IPR002935">
    <property type="entry name" value="SAM_O-MeTrfase"/>
</dbReference>
<dbReference type="PANTHER" id="PTHR10509:SF14">
    <property type="entry name" value="CAFFEOYL-COA O-METHYLTRANSFERASE 3-RELATED"/>
    <property type="match status" value="1"/>
</dbReference>
<evidence type="ECO:0000256" key="3">
    <source>
        <dbReference type="ARBA" id="ARBA00022691"/>
    </source>
</evidence>
<dbReference type="Pfam" id="PF01596">
    <property type="entry name" value="Methyltransf_3"/>
    <property type="match status" value="1"/>
</dbReference>
<evidence type="ECO:0000256" key="2">
    <source>
        <dbReference type="ARBA" id="ARBA00022679"/>
    </source>
</evidence>
<name>A0ABP3DFU6_9ACTN</name>
<keyword evidence="2" id="KW-0808">Transferase</keyword>
<dbReference type="Proteomes" id="UP001500967">
    <property type="component" value="Unassembled WGS sequence"/>
</dbReference>
<dbReference type="RefSeq" id="WP_344647880.1">
    <property type="nucleotide sequence ID" value="NZ_BAAAGX010000006.1"/>
</dbReference>
<dbReference type="InterPro" id="IPR029063">
    <property type="entry name" value="SAM-dependent_MTases_sf"/>
</dbReference>
<keyword evidence="3" id="KW-0949">S-adenosyl-L-methionine</keyword>
<evidence type="ECO:0000256" key="1">
    <source>
        <dbReference type="ARBA" id="ARBA00022603"/>
    </source>
</evidence>
<dbReference type="EMBL" id="BAAAGX010000006">
    <property type="protein sequence ID" value="GAA0229685.1"/>
    <property type="molecule type" value="Genomic_DNA"/>
</dbReference>
<dbReference type="SUPFAM" id="SSF53335">
    <property type="entry name" value="S-adenosyl-L-methionine-dependent methyltransferases"/>
    <property type="match status" value="1"/>
</dbReference>
<dbReference type="CDD" id="cd02440">
    <property type="entry name" value="AdoMet_MTases"/>
    <property type="match status" value="1"/>
</dbReference>
<dbReference type="GO" id="GO:0032259">
    <property type="term" value="P:methylation"/>
    <property type="evidence" value="ECO:0007669"/>
    <property type="project" value="UniProtKB-KW"/>
</dbReference>
<keyword evidence="1 4" id="KW-0489">Methyltransferase</keyword>
<evidence type="ECO:0000313" key="4">
    <source>
        <dbReference type="EMBL" id="GAA0229685.1"/>
    </source>
</evidence>
<dbReference type="Gene3D" id="3.40.50.150">
    <property type="entry name" value="Vaccinia Virus protein VP39"/>
    <property type="match status" value="1"/>
</dbReference>